<reference evidence="1 2" key="1">
    <citation type="submission" date="2017-05" db="EMBL/GenBank/DDBJ databases">
        <title>Draft genome sequence of Elsinoe australis.</title>
        <authorList>
            <person name="Cheng Q."/>
        </authorList>
    </citation>
    <scope>NUCLEOTIDE SEQUENCE [LARGE SCALE GENOMIC DNA]</scope>
    <source>
        <strain evidence="1 2">NL1</strain>
    </source>
</reference>
<organism evidence="1 2">
    <name type="scientific">Elsinoe australis</name>
    <dbReference type="NCBI Taxonomy" id="40998"/>
    <lineage>
        <taxon>Eukaryota</taxon>
        <taxon>Fungi</taxon>
        <taxon>Dikarya</taxon>
        <taxon>Ascomycota</taxon>
        <taxon>Pezizomycotina</taxon>
        <taxon>Dothideomycetes</taxon>
        <taxon>Dothideomycetidae</taxon>
        <taxon>Myriangiales</taxon>
        <taxon>Elsinoaceae</taxon>
        <taxon>Elsinoe</taxon>
    </lineage>
</organism>
<sequence>MGPMTSLTTFTHLKILDIHSQWLLFDISQGDRVLSLSVPETAKSAMVDLPPSLEELHVHEWGRYLPDYSEVPRDLINRKRIGVMVNLRYAAFYLGKWLEKDVPRLGSTAVDHRTLSDGAGFEIKLEQKPKSYTERLPSPTFPTW</sequence>
<protein>
    <submittedName>
        <fullName evidence="1">Uroporphyrinogen decarboxylase</fullName>
    </submittedName>
</protein>
<evidence type="ECO:0000313" key="1">
    <source>
        <dbReference type="EMBL" id="PSK50317.1"/>
    </source>
</evidence>
<name>A0A2P7ZQ24_9PEZI</name>
<dbReference type="Proteomes" id="UP000243723">
    <property type="component" value="Unassembled WGS sequence"/>
</dbReference>
<keyword evidence="2" id="KW-1185">Reference proteome</keyword>
<comment type="caution">
    <text evidence="1">The sequence shown here is derived from an EMBL/GenBank/DDBJ whole genome shotgun (WGS) entry which is preliminary data.</text>
</comment>
<proteinExistence type="predicted"/>
<accession>A0A2P7ZQ24</accession>
<dbReference type="EMBL" id="NHZQ01000138">
    <property type="protein sequence ID" value="PSK50317.1"/>
    <property type="molecule type" value="Genomic_DNA"/>
</dbReference>
<dbReference type="AlphaFoldDB" id="A0A2P7ZQ24"/>
<gene>
    <name evidence="1" type="ORF">B9Z65_261</name>
</gene>
<evidence type="ECO:0000313" key="2">
    <source>
        <dbReference type="Proteomes" id="UP000243723"/>
    </source>
</evidence>